<accession>A0A1Q9C9Y3</accession>
<dbReference type="AlphaFoldDB" id="A0A1Q9C9Y3"/>
<dbReference type="OrthoDB" id="10550282at2759"/>
<organism evidence="1 2">
    <name type="scientific">Symbiodinium microadriaticum</name>
    <name type="common">Dinoflagellate</name>
    <name type="synonym">Zooxanthella microadriatica</name>
    <dbReference type="NCBI Taxonomy" id="2951"/>
    <lineage>
        <taxon>Eukaryota</taxon>
        <taxon>Sar</taxon>
        <taxon>Alveolata</taxon>
        <taxon>Dinophyceae</taxon>
        <taxon>Suessiales</taxon>
        <taxon>Symbiodiniaceae</taxon>
        <taxon>Symbiodinium</taxon>
    </lineage>
</organism>
<proteinExistence type="predicted"/>
<comment type="caution">
    <text evidence="1">The sequence shown here is derived from an EMBL/GenBank/DDBJ whole genome shotgun (WGS) entry which is preliminary data.</text>
</comment>
<keyword evidence="2" id="KW-1185">Reference proteome</keyword>
<dbReference type="Proteomes" id="UP000186817">
    <property type="component" value="Unassembled WGS sequence"/>
</dbReference>
<dbReference type="EMBL" id="LSRX01001453">
    <property type="protein sequence ID" value="OLP79718.1"/>
    <property type="molecule type" value="Genomic_DNA"/>
</dbReference>
<name>A0A1Q9C9Y3_SYMMI</name>
<gene>
    <name evidence="1" type="ORF">AK812_SmicGene39958</name>
</gene>
<reference evidence="1 2" key="1">
    <citation type="submission" date="2016-02" db="EMBL/GenBank/DDBJ databases">
        <title>Genome analysis of coral dinoflagellate symbionts highlights evolutionary adaptations to a symbiotic lifestyle.</title>
        <authorList>
            <person name="Aranda M."/>
            <person name="Li Y."/>
            <person name="Liew Y.J."/>
            <person name="Baumgarten S."/>
            <person name="Simakov O."/>
            <person name="Wilson M."/>
            <person name="Piel J."/>
            <person name="Ashoor H."/>
            <person name="Bougouffa S."/>
            <person name="Bajic V.B."/>
            <person name="Ryu T."/>
            <person name="Ravasi T."/>
            <person name="Bayer T."/>
            <person name="Micklem G."/>
            <person name="Kim H."/>
            <person name="Bhak J."/>
            <person name="Lajeunesse T.C."/>
            <person name="Voolstra C.R."/>
        </authorList>
    </citation>
    <scope>NUCLEOTIDE SEQUENCE [LARGE SCALE GENOMIC DNA]</scope>
    <source>
        <strain evidence="1 2">CCMP2467</strain>
    </source>
</reference>
<evidence type="ECO:0000313" key="2">
    <source>
        <dbReference type="Proteomes" id="UP000186817"/>
    </source>
</evidence>
<protein>
    <submittedName>
        <fullName evidence="1">Uncharacterized protein</fullName>
    </submittedName>
</protein>
<evidence type="ECO:0000313" key="1">
    <source>
        <dbReference type="EMBL" id="OLP79718.1"/>
    </source>
</evidence>
<sequence>MVEVDEVDAETLEREFPDSHSVLERVWHRGRRLGQEEICDHNEMSNAVIEEETLDEKVQALLDRTEDPLLQEFFREGLGRFRHAPHERAGQADQSGQMEKLLDFFEGYRVDSVNGKGAGEDLLEYAKGLLECN</sequence>